<comment type="caution">
    <text evidence="2">The sequence shown here is derived from an EMBL/GenBank/DDBJ whole genome shotgun (WGS) entry which is preliminary data.</text>
</comment>
<accession>A0A086Y7K1</accession>
<reference evidence="2 3" key="1">
    <citation type="submission" date="2014-03" db="EMBL/GenBank/DDBJ databases">
        <title>Genome of Haematobacter massiliensis CCUG 47968.</title>
        <authorList>
            <person name="Wang D."/>
            <person name="Wang G."/>
        </authorList>
    </citation>
    <scope>NUCLEOTIDE SEQUENCE [LARGE SCALE GENOMIC DNA]</scope>
    <source>
        <strain evidence="2 3">CCUG 47968</strain>
    </source>
</reference>
<comment type="similarity">
    <text evidence="1">Belongs to the short-chain dehydrogenases/reductases (SDR) family.</text>
</comment>
<dbReference type="Proteomes" id="UP000028826">
    <property type="component" value="Unassembled WGS sequence"/>
</dbReference>
<evidence type="ECO:0000313" key="3">
    <source>
        <dbReference type="Proteomes" id="UP000028826"/>
    </source>
</evidence>
<dbReference type="SUPFAM" id="SSF51735">
    <property type="entry name" value="NAD(P)-binding Rossmann-fold domains"/>
    <property type="match status" value="1"/>
</dbReference>
<dbReference type="PANTHER" id="PTHR43313:SF1">
    <property type="entry name" value="3BETA-HYDROXYSTEROID DEHYDROGENASE DHS-16"/>
    <property type="match status" value="1"/>
</dbReference>
<dbReference type="CDD" id="cd05374">
    <property type="entry name" value="17beta-HSD-like_SDR_c"/>
    <property type="match status" value="1"/>
</dbReference>
<dbReference type="EMBL" id="JGYG01000003">
    <property type="protein sequence ID" value="KFI30251.1"/>
    <property type="molecule type" value="Genomic_DNA"/>
</dbReference>
<evidence type="ECO:0000256" key="1">
    <source>
        <dbReference type="RuleBase" id="RU000363"/>
    </source>
</evidence>
<dbReference type="PRINTS" id="PR00080">
    <property type="entry name" value="SDRFAMILY"/>
</dbReference>
<organism evidence="2 3">
    <name type="scientific">Haematobacter massiliensis</name>
    <dbReference type="NCBI Taxonomy" id="195105"/>
    <lineage>
        <taxon>Bacteria</taxon>
        <taxon>Pseudomonadati</taxon>
        <taxon>Pseudomonadota</taxon>
        <taxon>Alphaproteobacteria</taxon>
        <taxon>Rhodobacterales</taxon>
        <taxon>Paracoccaceae</taxon>
        <taxon>Haematobacter</taxon>
    </lineage>
</organism>
<dbReference type="InterPro" id="IPR036291">
    <property type="entry name" value="NAD(P)-bd_dom_sf"/>
</dbReference>
<dbReference type="GO" id="GO:0016491">
    <property type="term" value="F:oxidoreductase activity"/>
    <property type="evidence" value="ECO:0007669"/>
    <property type="project" value="TreeGrafter"/>
</dbReference>
<dbReference type="GO" id="GO:0008202">
    <property type="term" value="P:steroid metabolic process"/>
    <property type="evidence" value="ECO:0007669"/>
    <property type="project" value="TreeGrafter"/>
</dbReference>
<name>A0A086Y7K1_9RHOB</name>
<dbReference type="AlphaFoldDB" id="A0A086Y7K1"/>
<dbReference type="Pfam" id="PF00106">
    <property type="entry name" value="adh_short"/>
    <property type="match status" value="1"/>
</dbReference>
<keyword evidence="3" id="KW-1185">Reference proteome</keyword>
<dbReference type="InterPro" id="IPR002347">
    <property type="entry name" value="SDR_fam"/>
</dbReference>
<dbReference type="RefSeq" id="WP_035708527.1">
    <property type="nucleotide sequence ID" value="NZ_CAMIFG010000156.1"/>
</dbReference>
<evidence type="ECO:0000313" key="2">
    <source>
        <dbReference type="EMBL" id="KFI30251.1"/>
    </source>
</evidence>
<dbReference type="OrthoDB" id="9793825at2"/>
<dbReference type="STRING" id="195105.CN97_11650"/>
<sequence>MTRSILITGCSSGIGLDAARRLHTLGWRVFASCRKAEDCARLEAEGLESLPLDLANEESVTGAVSEVLARTGGGLDALVNNGAFACPGAVEDLPRGALREVMEVNLIGTHDLTRQVIPAMRRQGYGRIVTISSILGVVPAPWRGAYVASKFALEGLTDTLRLELSDTPIRVSLVEPGPIATQFRVNAKRHFERWIDWEASARREQYRTSLLERLYGTPKKDRWELPPSAVTRVILHALESRRPRLRYTVTTPALLGVTLKRLLPDRAMDALLKRQ</sequence>
<dbReference type="PROSITE" id="PS00061">
    <property type="entry name" value="ADH_SHORT"/>
    <property type="match status" value="1"/>
</dbReference>
<dbReference type="PANTHER" id="PTHR43313">
    <property type="entry name" value="SHORT-CHAIN DEHYDROGENASE/REDUCTASE FAMILY 9C"/>
    <property type="match status" value="1"/>
</dbReference>
<gene>
    <name evidence="2" type="ORF">CN97_11650</name>
</gene>
<protein>
    <submittedName>
        <fullName evidence="2">Oxidoreductase</fullName>
    </submittedName>
</protein>
<dbReference type="eggNOG" id="COG1028">
    <property type="taxonomic scope" value="Bacteria"/>
</dbReference>
<dbReference type="PRINTS" id="PR00081">
    <property type="entry name" value="GDHRDH"/>
</dbReference>
<dbReference type="InterPro" id="IPR020904">
    <property type="entry name" value="Sc_DH/Rdtase_CS"/>
</dbReference>
<dbReference type="Gene3D" id="3.40.50.720">
    <property type="entry name" value="NAD(P)-binding Rossmann-like Domain"/>
    <property type="match status" value="1"/>
</dbReference>
<proteinExistence type="inferred from homology"/>